<sequence length="228" mass="24894">MNYNSRKTASIAIIFLALAGTGLAEQRQPTGLMLNLDFQNVQKGIIPSKTLFPLHVPLAGLATETVNNRSMLGIQHGQGLDIPHSSLLDPDGSEWIVSTRIFALTDGIVLSQGNEGTGYAIYLKDGEVYASVKAGHSAVTLQRNPNTAITDYRNKWVTVELRIRPDSATLLLNRTRIALSQLSTPLAGENMYIRIGQHRTLPVALKFKPNISLDGFTGGLNSLKIFRQ</sequence>
<dbReference type="RefSeq" id="WP_136060593.1">
    <property type="nucleotide sequence ID" value="NZ_CAAHFH010000001.1"/>
</dbReference>
<reference evidence="3 4" key="1">
    <citation type="submission" date="2019-04" db="EMBL/GenBank/DDBJ databases">
        <authorList>
            <person name="Van Vliet M D."/>
        </authorList>
    </citation>
    <scope>NUCLEOTIDE SEQUENCE [LARGE SCALE GENOMIC DNA]</scope>
    <source>
        <strain evidence="3 4">F21</strain>
    </source>
</reference>
<protein>
    <recommendedName>
        <fullName evidence="2">Laminin G domain-containing protein</fullName>
    </recommendedName>
</protein>
<dbReference type="Gene3D" id="2.60.120.200">
    <property type="match status" value="1"/>
</dbReference>
<evidence type="ECO:0000256" key="1">
    <source>
        <dbReference type="SAM" id="SignalP"/>
    </source>
</evidence>
<dbReference type="InterPro" id="IPR013320">
    <property type="entry name" value="ConA-like_dom_sf"/>
</dbReference>
<keyword evidence="1" id="KW-0732">Signal</keyword>
<evidence type="ECO:0000313" key="3">
    <source>
        <dbReference type="EMBL" id="VGO19171.1"/>
    </source>
</evidence>
<dbReference type="Pfam" id="PF02210">
    <property type="entry name" value="Laminin_G_2"/>
    <property type="match status" value="1"/>
</dbReference>
<proteinExistence type="predicted"/>
<feature type="signal peptide" evidence="1">
    <location>
        <begin position="1"/>
        <end position="24"/>
    </location>
</feature>
<evidence type="ECO:0000313" key="4">
    <source>
        <dbReference type="Proteomes" id="UP000346198"/>
    </source>
</evidence>
<dbReference type="AlphaFoldDB" id="A0A6C2UIC2"/>
<dbReference type="Proteomes" id="UP000346198">
    <property type="component" value="Unassembled WGS sequence"/>
</dbReference>
<evidence type="ECO:0000259" key="2">
    <source>
        <dbReference type="Pfam" id="PF02210"/>
    </source>
</evidence>
<keyword evidence="4" id="KW-1185">Reference proteome</keyword>
<dbReference type="SUPFAM" id="SSF49899">
    <property type="entry name" value="Concanavalin A-like lectins/glucanases"/>
    <property type="match status" value="1"/>
</dbReference>
<feature type="domain" description="Laminin G" evidence="2">
    <location>
        <begin position="106"/>
        <end position="225"/>
    </location>
</feature>
<organism evidence="3 4">
    <name type="scientific">Pontiella sulfatireligans</name>
    <dbReference type="NCBI Taxonomy" id="2750658"/>
    <lineage>
        <taxon>Bacteria</taxon>
        <taxon>Pseudomonadati</taxon>
        <taxon>Kiritimatiellota</taxon>
        <taxon>Kiritimatiellia</taxon>
        <taxon>Kiritimatiellales</taxon>
        <taxon>Pontiellaceae</taxon>
        <taxon>Pontiella</taxon>
    </lineage>
</organism>
<dbReference type="InterPro" id="IPR001791">
    <property type="entry name" value="Laminin_G"/>
</dbReference>
<gene>
    <name evidence="3" type="ORF">SCARR_01228</name>
</gene>
<dbReference type="EMBL" id="CAAHFH010000001">
    <property type="protein sequence ID" value="VGO19171.1"/>
    <property type="molecule type" value="Genomic_DNA"/>
</dbReference>
<accession>A0A6C2UIC2</accession>
<feature type="chain" id="PRO_5025606226" description="Laminin G domain-containing protein" evidence="1">
    <location>
        <begin position="25"/>
        <end position="228"/>
    </location>
</feature>
<name>A0A6C2UIC2_9BACT</name>